<dbReference type="EMBL" id="CP029192">
    <property type="protein sequence ID" value="QES35839.1"/>
    <property type="molecule type" value="Genomic_DNA"/>
</dbReference>
<dbReference type="AlphaFoldDB" id="A0A5P2C584"/>
<evidence type="ECO:0000313" key="2">
    <source>
        <dbReference type="Proteomes" id="UP000322927"/>
    </source>
</evidence>
<accession>A0A5P2C584</accession>
<reference evidence="1 2" key="1">
    <citation type="submission" date="2018-05" db="EMBL/GenBank/DDBJ databases">
        <title>Streptomyces venezuelae.</title>
        <authorList>
            <person name="Kim W."/>
            <person name="Lee N."/>
            <person name="Cho B.-K."/>
        </authorList>
    </citation>
    <scope>NUCLEOTIDE SEQUENCE [LARGE SCALE GENOMIC DNA]</scope>
    <source>
        <strain evidence="1 2">ATCC 14584</strain>
    </source>
</reference>
<dbReference type="OrthoDB" id="4232363at2"/>
<sequence length="173" mass="18670">MAGITDRACDAGTSEAPKLLSAAFDWLARAQAAPRHAQREWTERGIALLPLGTRFNSVHLPAPLVHLAAGTSDLHVVTRTFAELLDGPVIHNHPQNGYYALVACTPWRPWSQQYPEAPMLGAGHFLSVPASDLTGPTGLYWTVRPRIVGDLCAVPSVAALVHMARDPRRAGAR</sequence>
<dbReference type="Proteomes" id="UP000322927">
    <property type="component" value="Chromosome"/>
</dbReference>
<organism evidence="1 2">
    <name type="scientific">Streptomyces venezuelae</name>
    <dbReference type="NCBI Taxonomy" id="54571"/>
    <lineage>
        <taxon>Bacteria</taxon>
        <taxon>Bacillati</taxon>
        <taxon>Actinomycetota</taxon>
        <taxon>Actinomycetes</taxon>
        <taxon>Kitasatosporales</taxon>
        <taxon>Streptomycetaceae</taxon>
        <taxon>Streptomyces</taxon>
    </lineage>
</organism>
<dbReference type="RefSeq" id="WP_150217916.1">
    <property type="nucleotide sequence ID" value="NZ_CP029192.1"/>
</dbReference>
<name>A0A5P2C584_STRVZ</name>
<evidence type="ECO:0008006" key="3">
    <source>
        <dbReference type="Google" id="ProtNLM"/>
    </source>
</evidence>
<evidence type="ECO:0000313" key="1">
    <source>
        <dbReference type="EMBL" id="QES35839.1"/>
    </source>
</evidence>
<proteinExistence type="predicted"/>
<protein>
    <recommendedName>
        <fullName evidence="3">DNA primase/polymerase bifunctional N-terminal domain-containing protein</fullName>
    </recommendedName>
</protein>
<gene>
    <name evidence="1" type="ORF">DEJ48_22640</name>
</gene>